<feature type="binding site" evidence="3">
    <location>
        <begin position="6"/>
        <end position="11"/>
    </location>
    <ligand>
        <name>NADP(+)</name>
        <dbReference type="ChEBI" id="CHEBI:58349"/>
    </ligand>
</feature>
<sequence length="277" mass="30992">MHIGIIGTGNMGTILTEALINGKAVCEKNISITNRTIEKANRLKQMYPNLQIETDIEQLVEKSDLIFLCTKPLDIHPVLTKIKDRLTRDQCLVSITSPISVEQLETVVPCSCVRAIPSITNRALSGVCLLTFGEKCTDVWKNVMIGLLSHIGKPVIIDQQITRVASDIVSCGPAFFSYLLQKFIDAAVSETNIDKELATKLAADMFIGMGMLIEKKYYTFPELQKKVTVRGGITGEGINVLEESAMEDIFRKIFRATHNKFDREINIIKNQFEFHNV</sequence>
<comment type="catalytic activity">
    <reaction evidence="2">
        <text>L-proline + NADP(+) = (S)-1-pyrroline-5-carboxylate + NADPH + 2 H(+)</text>
        <dbReference type="Rhea" id="RHEA:14109"/>
        <dbReference type="ChEBI" id="CHEBI:15378"/>
        <dbReference type="ChEBI" id="CHEBI:17388"/>
        <dbReference type="ChEBI" id="CHEBI:57783"/>
        <dbReference type="ChEBI" id="CHEBI:58349"/>
        <dbReference type="ChEBI" id="CHEBI:60039"/>
        <dbReference type="EC" id="1.5.1.2"/>
    </reaction>
</comment>
<reference evidence="6 9" key="1">
    <citation type="submission" date="2014-07" db="EMBL/GenBank/DDBJ databases">
        <authorList>
            <person name="Wibberg Daniel"/>
        </authorList>
    </citation>
    <scope>NUCLEOTIDE SEQUENCE [LARGE SCALE GENOMIC DNA]</scope>
</reference>
<dbReference type="RefSeq" id="WP_034771200.1">
    <property type="nucleotide sequence ID" value="NZ_CCRF01000064.1"/>
</dbReference>
<dbReference type="EMBL" id="CCRF01000064">
    <property type="protein sequence ID" value="CEE02097.1"/>
    <property type="molecule type" value="Genomic_DNA"/>
</dbReference>
<proteinExistence type="inferred from homology"/>
<evidence type="ECO:0000313" key="9">
    <source>
        <dbReference type="Proteomes" id="UP000040576"/>
    </source>
</evidence>
<dbReference type="Gene3D" id="3.40.50.720">
    <property type="entry name" value="NAD(P)-binding Rossmann-like Domain"/>
    <property type="match status" value="1"/>
</dbReference>
<feature type="domain" description="Pyrroline-5-carboxylate reductase dimerisation" evidence="5">
    <location>
        <begin position="163"/>
        <end position="260"/>
    </location>
</feature>
<dbReference type="OrthoDB" id="9805754at2"/>
<protein>
    <recommendedName>
        <fullName evidence="2">Pyrroline-5-carboxylate reductase</fullName>
        <shortName evidence="2">P5C reductase</shortName>
        <shortName evidence="2">P5CR</shortName>
        <ecNumber evidence="2">1.5.1.2</ecNumber>
    </recommendedName>
    <alternativeName>
        <fullName evidence="2">PCA reductase</fullName>
    </alternativeName>
</protein>
<keyword evidence="9" id="KW-1185">Reference proteome</keyword>
<dbReference type="HAMAP" id="MF_01925">
    <property type="entry name" value="P5C_reductase"/>
    <property type="match status" value="1"/>
</dbReference>
<comment type="pathway">
    <text evidence="2">Amino-acid biosynthesis; L-proline biosynthesis; L-proline from L-glutamate 5-semialdehyde: step 1/1.</text>
</comment>
<dbReference type="InterPro" id="IPR029036">
    <property type="entry name" value="P5CR_dimer"/>
</dbReference>
<dbReference type="PIRSF" id="PIRSF000193">
    <property type="entry name" value="Pyrrol-5-carb_rd"/>
    <property type="match status" value="1"/>
</dbReference>
<reference evidence="7 8" key="2">
    <citation type="submission" date="2015-01" db="EMBL/GenBank/DDBJ databases">
        <title>Draft Genome Sequences of Four Bacillus thermoamylovorans Strains, Isolated From Food Products.</title>
        <authorList>
            <person name="Krawcyk A.O."/>
            <person name="Berendsen E.M."/>
            <person name="Eijlander R.T."/>
            <person name="de Jong A."/>
            <person name="Wells-Bennik M."/>
            <person name="Kuipers O.P."/>
        </authorList>
    </citation>
    <scope>NUCLEOTIDE SEQUENCE [LARGE SCALE GENOMIC DNA]</scope>
    <source>
        <strain evidence="7 8">B4167</strain>
    </source>
</reference>
<dbReference type="PATRIC" id="fig|35841.7.peg.2339"/>
<evidence type="ECO:0000313" key="6">
    <source>
        <dbReference type="EMBL" id="CEE02097.1"/>
    </source>
</evidence>
<comment type="subcellular location">
    <subcellularLocation>
        <location evidence="2">Cytoplasm</location>
    </subcellularLocation>
</comment>
<comment type="catalytic activity">
    <reaction evidence="2">
        <text>L-proline + NAD(+) = (S)-1-pyrroline-5-carboxylate + NADH + 2 H(+)</text>
        <dbReference type="Rhea" id="RHEA:14105"/>
        <dbReference type="ChEBI" id="CHEBI:15378"/>
        <dbReference type="ChEBI" id="CHEBI:17388"/>
        <dbReference type="ChEBI" id="CHEBI:57540"/>
        <dbReference type="ChEBI" id="CHEBI:57945"/>
        <dbReference type="ChEBI" id="CHEBI:60039"/>
        <dbReference type="EC" id="1.5.1.2"/>
    </reaction>
</comment>
<dbReference type="GO" id="GO:0005737">
    <property type="term" value="C:cytoplasm"/>
    <property type="evidence" value="ECO:0007669"/>
    <property type="project" value="UniProtKB-SubCell"/>
</dbReference>
<keyword evidence="2 7" id="KW-0560">Oxidoreductase</keyword>
<dbReference type="InterPro" id="IPR028939">
    <property type="entry name" value="P5C_Rdtase_cat_N"/>
</dbReference>
<dbReference type="EC" id="1.5.1.2" evidence="2"/>
<comment type="similarity">
    <text evidence="1 2">Belongs to the pyrroline-5-carboxylate reductase family.</text>
</comment>
<dbReference type="AlphaFoldDB" id="A0A090IWK8"/>
<dbReference type="PANTHER" id="PTHR11645">
    <property type="entry name" value="PYRROLINE-5-CARBOXYLATE REDUCTASE"/>
    <property type="match status" value="1"/>
</dbReference>
<dbReference type="NCBIfam" id="NF005814">
    <property type="entry name" value="PRK07680.1"/>
    <property type="match status" value="1"/>
</dbReference>
<evidence type="ECO:0000256" key="1">
    <source>
        <dbReference type="ARBA" id="ARBA00005525"/>
    </source>
</evidence>
<name>A0A090IWK8_9BACI</name>
<dbReference type="Pfam" id="PF03807">
    <property type="entry name" value="F420_oxidored"/>
    <property type="match status" value="1"/>
</dbReference>
<accession>A0A090IWK8</accession>
<dbReference type="Gene3D" id="1.10.3730.10">
    <property type="entry name" value="ProC C-terminal domain-like"/>
    <property type="match status" value="1"/>
</dbReference>
<dbReference type="Proteomes" id="UP000032076">
    <property type="component" value="Unassembled WGS sequence"/>
</dbReference>
<evidence type="ECO:0000313" key="7">
    <source>
        <dbReference type="EMBL" id="KIO70258.1"/>
    </source>
</evidence>
<organism evidence="6 9">
    <name type="scientific">Caldibacillus thermoamylovorans</name>
    <dbReference type="NCBI Taxonomy" id="35841"/>
    <lineage>
        <taxon>Bacteria</taxon>
        <taxon>Bacillati</taxon>
        <taxon>Bacillota</taxon>
        <taxon>Bacilli</taxon>
        <taxon>Bacillales</taxon>
        <taxon>Bacillaceae</taxon>
        <taxon>Caldibacillus</taxon>
    </lineage>
</organism>
<dbReference type="PANTHER" id="PTHR11645:SF51">
    <property type="entry name" value="COME OPERON PROTEIN 4"/>
    <property type="match status" value="1"/>
</dbReference>
<evidence type="ECO:0000256" key="3">
    <source>
        <dbReference type="PIRSR" id="PIRSR000193-1"/>
    </source>
</evidence>
<dbReference type="InterPro" id="IPR000304">
    <property type="entry name" value="Pyrroline-COOH_reductase"/>
</dbReference>
<keyword evidence="2" id="KW-0028">Amino-acid biosynthesis</keyword>
<evidence type="ECO:0000259" key="5">
    <source>
        <dbReference type="Pfam" id="PF14748"/>
    </source>
</evidence>
<dbReference type="EMBL" id="JXLU01000147">
    <property type="protein sequence ID" value="KIO70258.1"/>
    <property type="molecule type" value="Genomic_DNA"/>
</dbReference>
<comment type="function">
    <text evidence="2">Catalyzes the reduction of 1-pyrroline-5-carboxylate (PCA) to L-proline.</text>
</comment>
<dbReference type="SUPFAM" id="SSF48179">
    <property type="entry name" value="6-phosphogluconate dehydrogenase C-terminal domain-like"/>
    <property type="match status" value="1"/>
</dbReference>
<evidence type="ECO:0000313" key="8">
    <source>
        <dbReference type="Proteomes" id="UP000032076"/>
    </source>
</evidence>
<dbReference type="InterPro" id="IPR036291">
    <property type="entry name" value="NAD(P)-bd_dom_sf"/>
</dbReference>
<dbReference type="Proteomes" id="UP000040576">
    <property type="component" value="Unassembled WGS sequence"/>
</dbReference>
<dbReference type="UniPathway" id="UPA00098">
    <property type="reaction ID" value="UER00361"/>
</dbReference>
<keyword evidence="2" id="KW-0963">Cytoplasm</keyword>
<dbReference type="InterPro" id="IPR008927">
    <property type="entry name" value="6-PGluconate_DH-like_C_sf"/>
</dbReference>
<evidence type="ECO:0000259" key="4">
    <source>
        <dbReference type="Pfam" id="PF03807"/>
    </source>
</evidence>
<dbReference type="GO" id="GO:0055129">
    <property type="term" value="P:L-proline biosynthetic process"/>
    <property type="evidence" value="ECO:0007669"/>
    <property type="project" value="UniProtKB-UniRule"/>
</dbReference>
<feature type="domain" description="Pyrroline-5-carboxylate reductase catalytic N-terminal" evidence="4">
    <location>
        <begin position="3"/>
        <end position="97"/>
    </location>
</feature>
<gene>
    <name evidence="6" type="primary">comER</name>
    <name evidence="2" type="synonym">proC</name>
    <name evidence="7" type="ORF">B4167_0950</name>
    <name evidence="6" type="ORF">BT1A1_2276</name>
</gene>
<dbReference type="Pfam" id="PF14748">
    <property type="entry name" value="P5CR_dimer"/>
    <property type="match status" value="1"/>
</dbReference>
<keyword evidence="2" id="KW-0641">Proline biosynthesis</keyword>
<dbReference type="PROSITE" id="PS00521">
    <property type="entry name" value="P5CR"/>
    <property type="match status" value="1"/>
</dbReference>
<keyword evidence="2 3" id="KW-0521">NADP</keyword>
<evidence type="ECO:0000256" key="2">
    <source>
        <dbReference type="HAMAP-Rule" id="MF_01925"/>
    </source>
</evidence>
<dbReference type="InterPro" id="IPR053790">
    <property type="entry name" value="P5CR-like_CS"/>
</dbReference>
<dbReference type="GO" id="GO:0004735">
    <property type="term" value="F:pyrroline-5-carboxylate reductase activity"/>
    <property type="evidence" value="ECO:0007669"/>
    <property type="project" value="UniProtKB-UniRule"/>
</dbReference>
<dbReference type="SUPFAM" id="SSF51735">
    <property type="entry name" value="NAD(P)-binding Rossmann-fold domains"/>
    <property type="match status" value="1"/>
</dbReference>